<sequence length="329" mass="38638">MGTNQVSSLAAKVFITSAYEDPEPLSTFLKDAHLDKYKQHQIVDAPEIADIILFIENSRYHHDPFFRKLKSHPIVKKYPNKVFMYNAHDVPWFILPGLYTCIPKNAFDGDKICATCYIESINPYIRCDFSETPDYLFSFYGNPQSKPRKEIMKLHHKRAVIITSDQKMYSDQKPQDLQIQYADLIANTKFILCPKGIGTSSIRLFETMQAGRVPVIISDDWVRPAGPTWEEFAIFIPEDKVHTIPAVLEREEINWAIKSRLARKAWEDYFAPDSLFNYSVNNILMLGHFKSNLQKNIYFKLYKYFSYYRYYFRRNVIYPGKRLIAKFKN</sequence>
<dbReference type="InterPro" id="IPR004263">
    <property type="entry name" value="Exostosin"/>
</dbReference>
<accession>A0ABY4D120</accession>
<organism evidence="2 3">
    <name type="scientific">Hymenobacter tibetensis</name>
    <dbReference type="NCBI Taxonomy" id="497967"/>
    <lineage>
        <taxon>Bacteria</taxon>
        <taxon>Pseudomonadati</taxon>
        <taxon>Bacteroidota</taxon>
        <taxon>Cytophagia</taxon>
        <taxon>Cytophagales</taxon>
        <taxon>Hymenobacteraceae</taxon>
        <taxon>Hymenobacter</taxon>
    </lineage>
</organism>
<reference evidence="2 3" key="1">
    <citation type="submission" date="2022-03" db="EMBL/GenBank/DDBJ databases">
        <title>Hymenobactersp. isolated from the air.</title>
        <authorList>
            <person name="Won M."/>
            <person name="Kwon S.-W."/>
        </authorList>
    </citation>
    <scope>NUCLEOTIDE SEQUENCE [LARGE SCALE GENOMIC DNA]</scope>
    <source>
        <strain evidence="2 3">KACC 21982</strain>
    </source>
</reference>
<dbReference type="Proteomes" id="UP000831113">
    <property type="component" value="Chromosome"/>
</dbReference>
<evidence type="ECO:0000313" key="3">
    <source>
        <dbReference type="Proteomes" id="UP000831113"/>
    </source>
</evidence>
<keyword evidence="3" id="KW-1185">Reference proteome</keyword>
<gene>
    <name evidence="2" type="ORF">MTX78_05325</name>
</gene>
<dbReference type="Pfam" id="PF03016">
    <property type="entry name" value="Exostosin_GT47"/>
    <property type="match status" value="1"/>
</dbReference>
<evidence type="ECO:0000313" key="2">
    <source>
        <dbReference type="EMBL" id="UOG76021.1"/>
    </source>
</evidence>
<name>A0ABY4D120_9BACT</name>
<protein>
    <submittedName>
        <fullName evidence="2">Glycosyltransferase family 47 protein</fullName>
    </submittedName>
</protein>
<proteinExistence type="predicted"/>
<dbReference type="InterPro" id="IPR040911">
    <property type="entry name" value="Exostosin_GT47"/>
</dbReference>
<feature type="domain" description="Exostosin GT47" evidence="1">
    <location>
        <begin position="128"/>
        <end position="249"/>
    </location>
</feature>
<dbReference type="PANTHER" id="PTHR11062">
    <property type="entry name" value="EXOSTOSIN HEPARAN SULFATE GLYCOSYLTRANSFERASE -RELATED"/>
    <property type="match status" value="1"/>
</dbReference>
<evidence type="ECO:0000259" key="1">
    <source>
        <dbReference type="Pfam" id="PF03016"/>
    </source>
</evidence>
<dbReference type="EMBL" id="CP094669">
    <property type="protein sequence ID" value="UOG76021.1"/>
    <property type="molecule type" value="Genomic_DNA"/>
</dbReference>
<dbReference type="RefSeq" id="WP_243800567.1">
    <property type="nucleotide sequence ID" value="NZ_CP094669.1"/>
</dbReference>